<reference evidence="1" key="1">
    <citation type="submission" date="2022-10" db="EMBL/GenBank/DDBJ databases">
        <title>Genome Sequence of Xylaria curta.</title>
        <authorList>
            <person name="Buettner E."/>
        </authorList>
    </citation>
    <scope>NUCLEOTIDE SEQUENCE</scope>
    <source>
        <strain evidence="1">Babe10</strain>
    </source>
</reference>
<organism evidence="1 2">
    <name type="scientific">Xylaria curta</name>
    <dbReference type="NCBI Taxonomy" id="42375"/>
    <lineage>
        <taxon>Eukaryota</taxon>
        <taxon>Fungi</taxon>
        <taxon>Dikarya</taxon>
        <taxon>Ascomycota</taxon>
        <taxon>Pezizomycotina</taxon>
        <taxon>Sordariomycetes</taxon>
        <taxon>Xylariomycetidae</taxon>
        <taxon>Xylariales</taxon>
        <taxon>Xylariaceae</taxon>
        <taxon>Xylaria</taxon>
    </lineage>
</organism>
<keyword evidence="2" id="KW-1185">Reference proteome</keyword>
<evidence type="ECO:0000313" key="2">
    <source>
        <dbReference type="Proteomes" id="UP001143856"/>
    </source>
</evidence>
<proteinExistence type="predicted"/>
<dbReference type="EMBL" id="JAPDGR010000964">
    <property type="protein sequence ID" value="KAJ2986313.1"/>
    <property type="molecule type" value="Genomic_DNA"/>
</dbReference>
<evidence type="ECO:0000313" key="1">
    <source>
        <dbReference type="EMBL" id="KAJ2986313.1"/>
    </source>
</evidence>
<sequence>MDCSDWQHTTIIQPLFRALFMVLVYPDKLMIPTEPRDMSWVPNAKVQLILTGITEGLSAPISFDELREYSIGTSYTSGGQTITTTLSIATEFILHLEQREIAAFGIQPNTCSLPADALRPRLLEIREKAKKLGWVEERDGSLDDLSPRSSEWVDRTIFPTWLGDGAIETLRTTQYRIHDFTKTQYTEDWWWNPQDLPDSATRDVKVCKRITEW</sequence>
<comment type="caution">
    <text evidence="1">The sequence shown here is derived from an EMBL/GenBank/DDBJ whole genome shotgun (WGS) entry which is preliminary data.</text>
</comment>
<gene>
    <name evidence="1" type="ORF">NUW58_g5088</name>
</gene>
<protein>
    <submittedName>
        <fullName evidence="1">Uncharacterized protein</fullName>
    </submittedName>
</protein>
<name>A0ACC1P4G6_9PEZI</name>
<accession>A0ACC1P4G6</accession>
<dbReference type="Proteomes" id="UP001143856">
    <property type="component" value="Unassembled WGS sequence"/>
</dbReference>